<dbReference type="AlphaFoldDB" id="A0A131ZAY2"/>
<protein>
    <recommendedName>
        <fullName evidence="3">Secreted protein</fullName>
    </recommendedName>
</protein>
<name>A0A131ZAY2_RHIAP</name>
<reference evidence="2" key="1">
    <citation type="journal article" date="2016" name="Ticks Tick Borne Dis.">
        <title>De novo assembly and annotation of the salivary gland transcriptome of Rhipicephalus appendiculatus male and female ticks during blood feeding.</title>
        <authorList>
            <person name="de Castro M.H."/>
            <person name="de Klerk D."/>
            <person name="Pienaar R."/>
            <person name="Latif A.A."/>
            <person name="Rees D.J."/>
            <person name="Mans B.J."/>
        </authorList>
    </citation>
    <scope>NUCLEOTIDE SEQUENCE</scope>
    <source>
        <tissue evidence="2">Salivary glands</tissue>
    </source>
</reference>
<proteinExistence type="predicted"/>
<evidence type="ECO:0000256" key="1">
    <source>
        <dbReference type="SAM" id="SignalP"/>
    </source>
</evidence>
<evidence type="ECO:0000313" key="2">
    <source>
        <dbReference type="EMBL" id="JAP87381.1"/>
    </source>
</evidence>
<feature type="non-terminal residue" evidence="2">
    <location>
        <position position="1"/>
    </location>
</feature>
<dbReference type="EMBL" id="GEDV01001176">
    <property type="protein sequence ID" value="JAP87381.1"/>
    <property type="molecule type" value="Transcribed_RNA"/>
</dbReference>
<accession>A0A131ZAY2</accession>
<sequence length="81" mass="9322">FFFIISLFFLIISSRLTIKVAINNLSHSSRSTGTMTSKPTHIQKVVKEESKIRWQTHRCSARTVSSPHALYKCHVFFSCSF</sequence>
<organism evidence="2">
    <name type="scientific">Rhipicephalus appendiculatus</name>
    <name type="common">Brown ear tick</name>
    <dbReference type="NCBI Taxonomy" id="34631"/>
    <lineage>
        <taxon>Eukaryota</taxon>
        <taxon>Metazoa</taxon>
        <taxon>Ecdysozoa</taxon>
        <taxon>Arthropoda</taxon>
        <taxon>Chelicerata</taxon>
        <taxon>Arachnida</taxon>
        <taxon>Acari</taxon>
        <taxon>Parasitiformes</taxon>
        <taxon>Ixodida</taxon>
        <taxon>Ixodoidea</taxon>
        <taxon>Ixodidae</taxon>
        <taxon>Rhipicephalinae</taxon>
        <taxon>Rhipicephalus</taxon>
        <taxon>Rhipicephalus</taxon>
    </lineage>
</organism>
<keyword evidence="1" id="KW-0732">Signal</keyword>
<evidence type="ECO:0008006" key="3">
    <source>
        <dbReference type="Google" id="ProtNLM"/>
    </source>
</evidence>
<feature type="signal peptide" evidence="1">
    <location>
        <begin position="1"/>
        <end position="17"/>
    </location>
</feature>
<feature type="chain" id="PRO_5007287182" description="Secreted protein" evidence="1">
    <location>
        <begin position="18"/>
        <end position="81"/>
    </location>
</feature>